<name>A0ACC2LX72_PERAE</name>
<gene>
    <name evidence="1" type="ORF">MRB53_012393</name>
</gene>
<comment type="caution">
    <text evidence="1">The sequence shown here is derived from an EMBL/GenBank/DDBJ whole genome shotgun (WGS) entry which is preliminary data.</text>
</comment>
<proteinExistence type="predicted"/>
<reference evidence="1 2" key="1">
    <citation type="journal article" date="2022" name="Hortic Res">
        <title>A haplotype resolved chromosomal level avocado genome allows analysis of novel avocado genes.</title>
        <authorList>
            <person name="Nath O."/>
            <person name="Fletcher S.J."/>
            <person name="Hayward A."/>
            <person name="Shaw L.M."/>
            <person name="Masouleh A.K."/>
            <person name="Furtado A."/>
            <person name="Henry R.J."/>
            <person name="Mitter N."/>
        </authorList>
    </citation>
    <scope>NUCLEOTIDE SEQUENCE [LARGE SCALE GENOMIC DNA]</scope>
    <source>
        <strain evidence="2">cv. Hass</strain>
    </source>
</reference>
<evidence type="ECO:0000313" key="2">
    <source>
        <dbReference type="Proteomes" id="UP001234297"/>
    </source>
</evidence>
<dbReference type="Proteomes" id="UP001234297">
    <property type="component" value="Chromosome 3"/>
</dbReference>
<accession>A0ACC2LX72</accession>
<dbReference type="EMBL" id="CM056811">
    <property type="protein sequence ID" value="KAJ8638126.1"/>
    <property type="molecule type" value="Genomic_DNA"/>
</dbReference>
<evidence type="ECO:0000313" key="1">
    <source>
        <dbReference type="EMBL" id="KAJ8638126.1"/>
    </source>
</evidence>
<sequence length="648" mass="71738">MNNGHQYILSLFERCKSMRELKQLHGHMITTAQIRYVIPSSRLIDFCANSESGDLDYASSLFSRFDRPTIFMWNSIIRGLSHANDPDRALSMYRQMLQLGHSPDHFTFPFVLRACAMNHDRDYGKCVHCRIVKSGFESDLYASSCLIHMYVSSADLEAGKLVFDKMPHRNVVAWTTLIAGLVSNDQAGEALRVFKLMELAGVQPNEVTMVNVLAACAQMRDLETGRWAHSHLCRIGIDPIPSNPNQNCRPNVILATAILDMYARCGSLKVARELLDAMPQKNLVSWNTMISAYNQYGRASAALGLYMDMRAAETMPDKVTLLSLLGASAQLGVLALGQIIHAYIEKTNTHEDVAIGTSLLDMYAKTGDTHSALQVFNSLQRKDVMAWTSLIIGLAMHGHGEEALGFFGEMQTHGLVPDHITYIGVLCACSHSGLIDEGREHFKSMTSKHGILPSMEHYGCMVDLLSRAGHLEEAEAFVGSMPVEPNIAIWSALLSGCKIHGNINLAQRVGNRIVELNPQGSGIYVLLANIYAKAGKWLGVKRAREIQSLKVYSLKIFNLSSSKVRLFTVKSSLQGMHGSRRKEGGHNLKNGGSAIRSLLPNNLGIQGQTNLTEPQKGQPQIHLSIDLINLIDRKQGEFLWLHIITGFL</sequence>
<protein>
    <submittedName>
        <fullName evidence="1">Uncharacterized protein</fullName>
    </submittedName>
</protein>
<organism evidence="1 2">
    <name type="scientific">Persea americana</name>
    <name type="common">Avocado</name>
    <dbReference type="NCBI Taxonomy" id="3435"/>
    <lineage>
        <taxon>Eukaryota</taxon>
        <taxon>Viridiplantae</taxon>
        <taxon>Streptophyta</taxon>
        <taxon>Embryophyta</taxon>
        <taxon>Tracheophyta</taxon>
        <taxon>Spermatophyta</taxon>
        <taxon>Magnoliopsida</taxon>
        <taxon>Magnoliidae</taxon>
        <taxon>Laurales</taxon>
        <taxon>Lauraceae</taxon>
        <taxon>Persea</taxon>
    </lineage>
</organism>
<keyword evidence="2" id="KW-1185">Reference proteome</keyword>